<keyword evidence="3" id="KW-0050">Antiport</keyword>
<dbReference type="GO" id="GO:0006813">
    <property type="term" value="P:potassium ion transport"/>
    <property type="evidence" value="ECO:0007669"/>
    <property type="project" value="UniProtKB-KW"/>
</dbReference>
<protein>
    <submittedName>
        <fullName evidence="13">Glutathione-regulated potassium-efflux system protein KefC</fullName>
    </submittedName>
</protein>
<dbReference type="SUPFAM" id="SSF51735">
    <property type="entry name" value="NAD(P)-binding Rossmann-fold domains"/>
    <property type="match status" value="1"/>
</dbReference>
<feature type="transmembrane region" description="Helical" evidence="10">
    <location>
        <begin position="216"/>
        <end position="233"/>
    </location>
</feature>
<dbReference type="AlphaFoldDB" id="A0A149W124"/>
<keyword evidence="5 10" id="KW-0812">Transmembrane</keyword>
<dbReference type="GO" id="GO:0015297">
    <property type="term" value="F:antiporter activity"/>
    <property type="evidence" value="ECO:0007669"/>
    <property type="project" value="UniProtKB-KW"/>
</dbReference>
<dbReference type="InterPro" id="IPR003148">
    <property type="entry name" value="RCK_N"/>
</dbReference>
<evidence type="ECO:0000256" key="9">
    <source>
        <dbReference type="ARBA" id="ARBA00023136"/>
    </source>
</evidence>
<evidence type="ECO:0000256" key="7">
    <source>
        <dbReference type="ARBA" id="ARBA00022989"/>
    </source>
</evidence>
<dbReference type="Gene3D" id="3.40.50.720">
    <property type="entry name" value="NAD(P)-binding Rossmann-like Domain"/>
    <property type="match status" value="1"/>
</dbReference>
<evidence type="ECO:0000256" key="3">
    <source>
        <dbReference type="ARBA" id="ARBA00022449"/>
    </source>
</evidence>
<dbReference type="FunFam" id="3.40.50.720:FF:000036">
    <property type="entry name" value="Glutathione-regulated potassium-efflux system protein KefB"/>
    <property type="match status" value="1"/>
</dbReference>
<gene>
    <name evidence="13" type="primary">kefC</name>
    <name evidence="13" type="ORF">FEMY_02140</name>
</gene>
<dbReference type="Proteomes" id="UP000075653">
    <property type="component" value="Unassembled WGS sequence"/>
</dbReference>
<feature type="transmembrane region" description="Helical" evidence="10">
    <location>
        <begin position="146"/>
        <end position="169"/>
    </location>
</feature>
<feature type="transmembrane region" description="Helical" evidence="10">
    <location>
        <begin position="6"/>
        <end position="24"/>
    </location>
</feature>
<dbReference type="InterPro" id="IPR006037">
    <property type="entry name" value="RCK_C"/>
</dbReference>
<dbReference type="PROSITE" id="PS51201">
    <property type="entry name" value="RCK_N"/>
    <property type="match status" value="1"/>
</dbReference>
<dbReference type="Pfam" id="PF02080">
    <property type="entry name" value="TrkA_C"/>
    <property type="match status" value="1"/>
</dbReference>
<evidence type="ECO:0000313" key="13">
    <source>
        <dbReference type="EMBL" id="KXW59157.1"/>
    </source>
</evidence>
<evidence type="ECO:0000256" key="10">
    <source>
        <dbReference type="SAM" id="Phobius"/>
    </source>
</evidence>
<evidence type="ECO:0000256" key="6">
    <source>
        <dbReference type="ARBA" id="ARBA00022958"/>
    </source>
</evidence>
<evidence type="ECO:0000313" key="14">
    <source>
        <dbReference type="Proteomes" id="UP000075653"/>
    </source>
</evidence>
<keyword evidence="14" id="KW-1185">Reference proteome</keyword>
<dbReference type="Gene3D" id="1.20.1530.20">
    <property type="match status" value="1"/>
</dbReference>
<feature type="domain" description="RCK C-terminal" evidence="12">
    <location>
        <begin position="572"/>
        <end position="655"/>
    </location>
</feature>
<feature type="transmembrane region" description="Helical" evidence="10">
    <location>
        <begin position="175"/>
        <end position="196"/>
    </location>
</feature>
<evidence type="ECO:0000256" key="5">
    <source>
        <dbReference type="ARBA" id="ARBA00022692"/>
    </source>
</evidence>
<feature type="domain" description="RCK N-terminal" evidence="11">
    <location>
        <begin position="406"/>
        <end position="523"/>
    </location>
</feature>
<dbReference type="PATRIC" id="fig|1789004.3.peg.216"/>
<evidence type="ECO:0000256" key="4">
    <source>
        <dbReference type="ARBA" id="ARBA00022538"/>
    </source>
</evidence>
<dbReference type="GeneID" id="301709903"/>
<dbReference type="EMBL" id="LRRD01000004">
    <property type="protein sequence ID" value="KXW59157.1"/>
    <property type="molecule type" value="Genomic_DNA"/>
</dbReference>
<keyword evidence="8" id="KW-0406">Ion transport</keyword>
<feature type="transmembrane region" description="Helical" evidence="10">
    <location>
        <begin position="293"/>
        <end position="310"/>
    </location>
</feature>
<evidence type="ECO:0000256" key="8">
    <source>
        <dbReference type="ARBA" id="ARBA00023065"/>
    </source>
</evidence>
<proteinExistence type="predicted"/>
<feature type="transmembrane region" description="Helical" evidence="10">
    <location>
        <begin position="113"/>
        <end position="134"/>
    </location>
</feature>
<dbReference type="OrthoDB" id="9781411at2"/>
<dbReference type="PROSITE" id="PS51202">
    <property type="entry name" value="RCK_C"/>
    <property type="match status" value="1"/>
</dbReference>
<evidence type="ECO:0000259" key="11">
    <source>
        <dbReference type="PROSITE" id="PS51201"/>
    </source>
</evidence>
<keyword evidence="9 10" id="KW-0472">Membrane</keyword>
<dbReference type="InterPro" id="IPR036291">
    <property type="entry name" value="NAD(P)-bd_dom_sf"/>
</dbReference>
<dbReference type="InterPro" id="IPR038770">
    <property type="entry name" value="Na+/solute_symporter_sf"/>
</dbReference>
<keyword evidence="4" id="KW-0633">Potassium transport</keyword>
<feature type="transmembrane region" description="Helical" evidence="10">
    <location>
        <begin position="355"/>
        <end position="375"/>
    </location>
</feature>
<feature type="transmembrane region" description="Helical" evidence="10">
    <location>
        <begin position="322"/>
        <end position="343"/>
    </location>
</feature>
<dbReference type="PANTHER" id="PTHR46157">
    <property type="entry name" value="K(+) EFFLUX ANTIPORTER 3, CHLOROPLASTIC"/>
    <property type="match status" value="1"/>
</dbReference>
<dbReference type="Pfam" id="PF02254">
    <property type="entry name" value="TrkA_N"/>
    <property type="match status" value="1"/>
</dbReference>
<name>A0A149W124_9PROT</name>
<dbReference type="STRING" id="1789004.FEMY_02140"/>
<accession>A0A149W124</accession>
<feature type="transmembrane region" description="Helical" evidence="10">
    <location>
        <begin position="31"/>
        <end position="50"/>
    </location>
</feature>
<comment type="subcellular location">
    <subcellularLocation>
        <location evidence="1">Endomembrane system</location>
        <topology evidence="1">Multi-pass membrane protein</topology>
    </subcellularLocation>
</comment>
<feature type="transmembrane region" description="Helical" evidence="10">
    <location>
        <begin position="56"/>
        <end position="73"/>
    </location>
</feature>
<evidence type="ECO:0000259" key="12">
    <source>
        <dbReference type="PROSITE" id="PS51202"/>
    </source>
</evidence>
<organism evidence="13 14">
    <name type="scientific">Ferrovum myxofaciens</name>
    <dbReference type="NCBI Taxonomy" id="416213"/>
    <lineage>
        <taxon>Bacteria</taxon>
        <taxon>Pseudomonadati</taxon>
        <taxon>Pseudomonadota</taxon>
        <taxon>Betaproteobacteria</taxon>
        <taxon>Ferrovales</taxon>
        <taxon>Ferrovaceae</taxon>
        <taxon>Ferrovum</taxon>
    </lineage>
</organism>
<feature type="transmembrane region" description="Helical" evidence="10">
    <location>
        <begin position="85"/>
        <end position="107"/>
    </location>
</feature>
<dbReference type="RefSeq" id="WP_031596549.1">
    <property type="nucleotide sequence ID" value="NZ_CP053675.1"/>
</dbReference>
<dbReference type="InterPro" id="IPR036721">
    <property type="entry name" value="RCK_C_sf"/>
</dbReference>
<dbReference type="InterPro" id="IPR006153">
    <property type="entry name" value="Cation/H_exchanger_TM"/>
</dbReference>
<sequence length="657" mass="72109">MSDTLELILLLLILATLSVALFRLLRLPAMLGYLLTGILIGPHAAGWIPPGEETRHLAEFGVVFLMFSVGLEFSLPQLIAMQRTVFGLGTAQMGLAFGLVFLLGWAMNLPLQGTVVLAGALSLSSTAIISRLLAERSELKSPHGQRIMGMMLFQDLAVVPLLVLIPALAKPHDHLARMMLIEAFEAMVILSLLLGLGKKWLGLWFHWIARQKSSELFLLNVLWVILLLAWITQKAGLSLALGAFVSGVLLAETDYRYQVEDYIKPFRDVLLGLFFITIGTLLDLTVVIHHLPAVLLTLILLLGLKLLTVYGPARALGEQDSIALRTALAMAPAGEFGFVLLAQTEGLHLVPATPLQIVLAAMLISMILAPFILLMSDRIVLFACKNEWALRSVALHELSRRSYGKQRHVIVCGYGRSGQNLARFLEQEGVSVLALDRDPQRVRLASEAGDEVVFGDAGRQEVLIAAGIQRASALIISFSDTALSLAIIALVRELKPALPVIVRTLDDSDLDRLKEAGAAEVVPEILEGSLMLASHALLELGIPLSRVLKRIRQVRAERYQLMRGFFRGLTDESGENTNPDQLRLQTLTLLENSLAHGMQLRDLPLQQWGVEITALRRRGLRGFQPEGETRLESGDILILLGRPEALAQAEAWLIQGK</sequence>
<dbReference type="GO" id="GO:1902600">
    <property type="term" value="P:proton transmembrane transport"/>
    <property type="evidence" value="ECO:0007669"/>
    <property type="project" value="InterPro"/>
</dbReference>
<evidence type="ECO:0000256" key="2">
    <source>
        <dbReference type="ARBA" id="ARBA00022448"/>
    </source>
</evidence>
<evidence type="ECO:0000256" key="1">
    <source>
        <dbReference type="ARBA" id="ARBA00004127"/>
    </source>
</evidence>
<dbReference type="PANTHER" id="PTHR46157:SF4">
    <property type="entry name" value="K(+) EFFLUX ANTIPORTER 3, CHLOROPLASTIC"/>
    <property type="match status" value="1"/>
</dbReference>
<dbReference type="GO" id="GO:0005886">
    <property type="term" value="C:plasma membrane"/>
    <property type="evidence" value="ECO:0007669"/>
    <property type="project" value="TreeGrafter"/>
</dbReference>
<keyword evidence="2" id="KW-0813">Transport</keyword>
<dbReference type="GO" id="GO:0012505">
    <property type="term" value="C:endomembrane system"/>
    <property type="evidence" value="ECO:0007669"/>
    <property type="project" value="UniProtKB-SubCell"/>
</dbReference>
<comment type="caution">
    <text evidence="13">The sequence shown here is derived from an EMBL/GenBank/DDBJ whole genome shotgun (WGS) entry which is preliminary data.</text>
</comment>
<reference evidence="13 14" key="1">
    <citation type="submission" date="2016-01" db="EMBL/GenBank/DDBJ databases">
        <title>Genome sequence of the acidophilic iron oxidising Ferrovum strain Z-31.</title>
        <authorList>
            <person name="Poehlein A."/>
            <person name="Ullrich S.R."/>
            <person name="Schloemann M."/>
            <person name="Muehling M."/>
            <person name="Daniel R."/>
        </authorList>
    </citation>
    <scope>NUCLEOTIDE SEQUENCE [LARGE SCALE GENOMIC DNA]</scope>
    <source>
        <strain evidence="13 14">Z-31</strain>
    </source>
</reference>
<keyword evidence="7 10" id="KW-1133">Transmembrane helix</keyword>
<dbReference type="Pfam" id="PF00999">
    <property type="entry name" value="Na_H_Exchanger"/>
    <property type="match status" value="1"/>
</dbReference>
<dbReference type="Gene3D" id="3.30.70.1450">
    <property type="entry name" value="Regulator of K+ conductance, C-terminal domain"/>
    <property type="match status" value="1"/>
</dbReference>
<dbReference type="SUPFAM" id="SSF116726">
    <property type="entry name" value="TrkA C-terminal domain-like"/>
    <property type="match status" value="1"/>
</dbReference>
<dbReference type="GO" id="GO:0008324">
    <property type="term" value="F:monoatomic cation transmembrane transporter activity"/>
    <property type="evidence" value="ECO:0007669"/>
    <property type="project" value="InterPro"/>
</dbReference>
<keyword evidence="6" id="KW-0630">Potassium</keyword>